<reference evidence="5" key="1">
    <citation type="submission" date="2021-01" db="EMBL/GenBank/DDBJ databases">
        <authorList>
            <person name="Corre E."/>
            <person name="Pelletier E."/>
            <person name="Niang G."/>
            <person name="Scheremetjew M."/>
            <person name="Finn R."/>
            <person name="Kale V."/>
            <person name="Holt S."/>
            <person name="Cochrane G."/>
            <person name="Meng A."/>
            <person name="Brown T."/>
            <person name="Cohen L."/>
        </authorList>
    </citation>
    <scope>NUCLEOTIDE SEQUENCE</scope>
    <source>
        <strain evidence="5">CCMP3346</strain>
    </source>
</reference>
<evidence type="ECO:0000313" key="5">
    <source>
        <dbReference type="EMBL" id="CAD9069541.1"/>
    </source>
</evidence>
<gene>
    <name evidence="5" type="ORF">VBRA1451_LOCUS24623</name>
</gene>
<feature type="domain" description="N-acetyltransferase" evidence="4">
    <location>
        <begin position="43"/>
        <end position="210"/>
    </location>
</feature>
<name>A0A7S1KC81_9ALVE</name>
<evidence type="ECO:0000259" key="4">
    <source>
        <dbReference type="PROSITE" id="PS51186"/>
    </source>
</evidence>
<dbReference type="InterPro" id="IPR000182">
    <property type="entry name" value="GNAT_dom"/>
</dbReference>
<feature type="signal peptide" evidence="3">
    <location>
        <begin position="1"/>
        <end position="21"/>
    </location>
</feature>
<keyword evidence="3" id="KW-0732">Signal</keyword>
<dbReference type="EMBL" id="HBGB01041854">
    <property type="protein sequence ID" value="CAD9069541.1"/>
    <property type="molecule type" value="Transcribed_RNA"/>
</dbReference>
<evidence type="ECO:0000256" key="2">
    <source>
        <dbReference type="ARBA" id="ARBA00023315"/>
    </source>
</evidence>
<dbReference type="InterPro" id="IPR016181">
    <property type="entry name" value="Acyl_CoA_acyltransferase"/>
</dbReference>
<dbReference type="AlphaFoldDB" id="A0A7S1KC81"/>
<protein>
    <recommendedName>
        <fullName evidence="4">N-acetyltransferase domain-containing protein</fullName>
    </recommendedName>
</protein>
<feature type="chain" id="PRO_5031192597" description="N-acetyltransferase domain-containing protein" evidence="3">
    <location>
        <begin position="22"/>
        <end position="366"/>
    </location>
</feature>
<dbReference type="PANTHER" id="PTHR43877:SF2">
    <property type="entry name" value="AMINOALKYLPHOSPHONATE N-ACETYLTRANSFERASE-RELATED"/>
    <property type="match status" value="1"/>
</dbReference>
<dbReference type="Gene3D" id="3.40.630.30">
    <property type="match status" value="1"/>
</dbReference>
<accession>A0A7S1KC81</accession>
<sequence>MLSALIILCLTSVTYLSSAFAFPVRSAQMPFRPSGTSMPSSSVSIRLGVEEDIPKAASICCDAFNTLCASVALPPEFNSPADIEHFFHSLMKSDSKAFFVAVDDESGELVGGNGVEHVDESVASIGPVFVLPGLQKNGVGRALMETVIDWANSRGAPSIRLQQLASNVQSFSLYTRMGFICRKQCLHLRGWCLSSSAPSPSALSPAYTLRQATGDDAGEAAELYHRVTGERRDNQIREAFEHQMEGHPAKAYVLTDKGSGKMVAYTGQLYFFTHSCALTEDHFVELVTRVCDEWAKEMPPRENDHLIPPTAGPPSFLLPVDYPKLARTLLDRGMRTVSLTNLMSIGEWRDGDLAAYNGVYVPSVGY</sequence>
<evidence type="ECO:0000256" key="3">
    <source>
        <dbReference type="SAM" id="SignalP"/>
    </source>
</evidence>
<dbReference type="Pfam" id="PF00583">
    <property type="entry name" value="Acetyltransf_1"/>
    <property type="match status" value="1"/>
</dbReference>
<keyword evidence="2" id="KW-0012">Acyltransferase</keyword>
<dbReference type="PANTHER" id="PTHR43877">
    <property type="entry name" value="AMINOALKYLPHOSPHONATE N-ACETYLTRANSFERASE-RELATED-RELATED"/>
    <property type="match status" value="1"/>
</dbReference>
<dbReference type="GO" id="GO:0016747">
    <property type="term" value="F:acyltransferase activity, transferring groups other than amino-acyl groups"/>
    <property type="evidence" value="ECO:0007669"/>
    <property type="project" value="InterPro"/>
</dbReference>
<keyword evidence="1" id="KW-0808">Transferase</keyword>
<dbReference type="PROSITE" id="PS51186">
    <property type="entry name" value="GNAT"/>
    <property type="match status" value="1"/>
</dbReference>
<dbReference type="SUPFAM" id="SSF55729">
    <property type="entry name" value="Acyl-CoA N-acyltransferases (Nat)"/>
    <property type="match status" value="2"/>
</dbReference>
<organism evidence="5">
    <name type="scientific">Vitrella brassicaformis</name>
    <dbReference type="NCBI Taxonomy" id="1169539"/>
    <lineage>
        <taxon>Eukaryota</taxon>
        <taxon>Sar</taxon>
        <taxon>Alveolata</taxon>
        <taxon>Colpodellida</taxon>
        <taxon>Vitrellaceae</taxon>
        <taxon>Vitrella</taxon>
    </lineage>
</organism>
<dbReference type="InterPro" id="IPR050832">
    <property type="entry name" value="Bact_Acetyltransf"/>
</dbReference>
<proteinExistence type="predicted"/>
<dbReference type="CDD" id="cd04301">
    <property type="entry name" value="NAT_SF"/>
    <property type="match status" value="1"/>
</dbReference>
<evidence type="ECO:0000256" key="1">
    <source>
        <dbReference type="ARBA" id="ARBA00022679"/>
    </source>
</evidence>